<dbReference type="Gene3D" id="1.25.40.10">
    <property type="entry name" value="Tetratricopeptide repeat domain"/>
    <property type="match status" value="1"/>
</dbReference>
<feature type="domain" description="GGDEF" evidence="5">
    <location>
        <begin position="433"/>
        <end position="564"/>
    </location>
</feature>
<dbReference type="NCBIfam" id="TIGR00254">
    <property type="entry name" value="GGDEF"/>
    <property type="match status" value="1"/>
</dbReference>
<evidence type="ECO:0000256" key="2">
    <source>
        <dbReference type="ARBA" id="ARBA00034247"/>
    </source>
</evidence>
<evidence type="ECO:0000259" key="5">
    <source>
        <dbReference type="PROSITE" id="PS50887"/>
    </source>
</evidence>
<organism evidence="6 7">
    <name type="scientific">Corallincola platygyrae</name>
    <dbReference type="NCBI Taxonomy" id="1193278"/>
    <lineage>
        <taxon>Bacteria</taxon>
        <taxon>Pseudomonadati</taxon>
        <taxon>Pseudomonadota</taxon>
        <taxon>Gammaproteobacteria</taxon>
        <taxon>Alteromonadales</taxon>
        <taxon>Psychromonadaceae</taxon>
        <taxon>Corallincola</taxon>
    </lineage>
</organism>
<keyword evidence="6" id="KW-0548">Nucleotidyltransferase</keyword>
<keyword evidence="4" id="KW-0812">Transmembrane</keyword>
<sequence length="564" mass="62751">MFVGVLLSSFSLTLQASTIDQMLENALNKRLTDKAEFALALDQLEARKASFTPPQRYAFEYLQAVYDYRSGDIASAVTRYKGLVQQSTDLKTQYRALVSLANIYSLKGDAEQAFALADRFLAPKYHDLDFDIKQHAYIVLAYIYLQGELIPEAEEALLLVDESSLPESEMCVFASTRIGIAFKAGGMNPDDYDEKADVCLSLDQDIFLYVASLYKVQAYLSNGSLIQARAILERYEAGIARIQYSNLSAVFYALKARVALLEGNLEYAESFGLTALNYANMGSYLEAHVLVHGVLADIYFELDSLTEMRHHMLAYDGAFKSQINATRSSAIAYYTVKLLSQQKQFQIEELNKQMATIKLEAELAEVEVENRRLYLVLLVVCTACIGLWSLKNQSAKRRLKRMVEVDELTQVYSRAYGTRLISSTLKHYKSAGQDVGLLLIDLDHFKSINDSFGHGVGDWALKEAARTIKSVARKVDIVTRYGGEEFCVLLPSCSHESAMQVAEKCRAALAAIDTEMSGFNFSIRGSIGLAVASEAGYSFKALFDSADSALYRAKSDGRNRVVTA</sequence>
<dbReference type="PANTHER" id="PTHR45138">
    <property type="entry name" value="REGULATORY COMPONENTS OF SENSORY TRANSDUCTION SYSTEM"/>
    <property type="match status" value="1"/>
</dbReference>
<dbReference type="PROSITE" id="PS50887">
    <property type="entry name" value="GGDEF"/>
    <property type="match status" value="1"/>
</dbReference>
<dbReference type="EC" id="2.7.7.65" evidence="1"/>
<evidence type="ECO:0000313" key="6">
    <source>
        <dbReference type="EMBL" id="MFD2095041.1"/>
    </source>
</evidence>
<dbReference type="EMBL" id="JBHUHT010000007">
    <property type="protein sequence ID" value="MFD2095041.1"/>
    <property type="molecule type" value="Genomic_DNA"/>
</dbReference>
<proteinExistence type="predicted"/>
<dbReference type="InterPro" id="IPR050469">
    <property type="entry name" value="Diguanylate_Cyclase"/>
</dbReference>
<dbReference type="SUPFAM" id="SSF55073">
    <property type="entry name" value="Nucleotide cyclase"/>
    <property type="match status" value="1"/>
</dbReference>
<name>A0ABW4XHM2_9GAMM</name>
<dbReference type="Proteomes" id="UP001597380">
    <property type="component" value="Unassembled WGS sequence"/>
</dbReference>
<keyword evidence="4" id="KW-1133">Transmembrane helix</keyword>
<evidence type="ECO:0000256" key="4">
    <source>
        <dbReference type="SAM" id="Phobius"/>
    </source>
</evidence>
<evidence type="ECO:0000313" key="7">
    <source>
        <dbReference type="Proteomes" id="UP001597380"/>
    </source>
</evidence>
<comment type="catalytic activity">
    <reaction evidence="2">
        <text>2 GTP = 3',3'-c-di-GMP + 2 diphosphate</text>
        <dbReference type="Rhea" id="RHEA:24898"/>
        <dbReference type="ChEBI" id="CHEBI:33019"/>
        <dbReference type="ChEBI" id="CHEBI:37565"/>
        <dbReference type="ChEBI" id="CHEBI:58805"/>
        <dbReference type="EC" id="2.7.7.65"/>
    </reaction>
</comment>
<dbReference type="GO" id="GO:0052621">
    <property type="term" value="F:diguanylate cyclase activity"/>
    <property type="evidence" value="ECO:0007669"/>
    <property type="project" value="UniProtKB-EC"/>
</dbReference>
<dbReference type="Gene3D" id="3.30.70.270">
    <property type="match status" value="1"/>
</dbReference>
<dbReference type="InterPro" id="IPR000160">
    <property type="entry name" value="GGDEF_dom"/>
</dbReference>
<dbReference type="InterPro" id="IPR029787">
    <property type="entry name" value="Nucleotide_cyclase"/>
</dbReference>
<dbReference type="Pfam" id="PF00990">
    <property type="entry name" value="GGDEF"/>
    <property type="match status" value="1"/>
</dbReference>
<keyword evidence="3" id="KW-0175">Coiled coil</keyword>
<evidence type="ECO:0000256" key="3">
    <source>
        <dbReference type="SAM" id="Coils"/>
    </source>
</evidence>
<dbReference type="SUPFAM" id="SSF48452">
    <property type="entry name" value="TPR-like"/>
    <property type="match status" value="1"/>
</dbReference>
<dbReference type="CDD" id="cd01949">
    <property type="entry name" value="GGDEF"/>
    <property type="match status" value="1"/>
</dbReference>
<keyword evidence="6" id="KW-0808">Transferase</keyword>
<keyword evidence="7" id="KW-1185">Reference proteome</keyword>
<dbReference type="InterPro" id="IPR043128">
    <property type="entry name" value="Rev_trsase/Diguanyl_cyclase"/>
</dbReference>
<accession>A0ABW4XHM2</accession>
<dbReference type="InterPro" id="IPR011990">
    <property type="entry name" value="TPR-like_helical_dom_sf"/>
</dbReference>
<gene>
    <name evidence="6" type="ORF">ACFSJ3_03530</name>
</gene>
<comment type="caution">
    <text evidence="6">The sequence shown here is derived from an EMBL/GenBank/DDBJ whole genome shotgun (WGS) entry which is preliminary data.</text>
</comment>
<feature type="transmembrane region" description="Helical" evidence="4">
    <location>
        <begin position="373"/>
        <end position="390"/>
    </location>
</feature>
<keyword evidence="4" id="KW-0472">Membrane</keyword>
<feature type="coiled-coil region" evidence="3">
    <location>
        <begin position="340"/>
        <end position="367"/>
    </location>
</feature>
<evidence type="ECO:0000256" key="1">
    <source>
        <dbReference type="ARBA" id="ARBA00012528"/>
    </source>
</evidence>
<protein>
    <recommendedName>
        <fullName evidence="1">diguanylate cyclase</fullName>
        <ecNumber evidence="1">2.7.7.65</ecNumber>
    </recommendedName>
</protein>
<dbReference type="RefSeq" id="WP_345337893.1">
    <property type="nucleotide sequence ID" value="NZ_BAABLI010000004.1"/>
</dbReference>
<dbReference type="SMART" id="SM00267">
    <property type="entry name" value="GGDEF"/>
    <property type="match status" value="1"/>
</dbReference>
<reference evidence="7" key="1">
    <citation type="journal article" date="2019" name="Int. J. Syst. Evol. Microbiol.">
        <title>The Global Catalogue of Microorganisms (GCM) 10K type strain sequencing project: providing services to taxonomists for standard genome sequencing and annotation.</title>
        <authorList>
            <consortium name="The Broad Institute Genomics Platform"/>
            <consortium name="The Broad Institute Genome Sequencing Center for Infectious Disease"/>
            <person name="Wu L."/>
            <person name="Ma J."/>
        </authorList>
    </citation>
    <scope>NUCLEOTIDE SEQUENCE [LARGE SCALE GENOMIC DNA]</scope>
    <source>
        <strain evidence="7">CGMCC 1.10992</strain>
    </source>
</reference>
<dbReference type="PANTHER" id="PTHR45138:SF9">
    <property type="entry name" value="DIGUANYLATE CYCLASE DGCM-RELATED"/>
    <property type="match status" value="1"/>
</dbReference>